<reference evidence="3" key="1">
    <citation type="submission" date="2023-07" db="EMBL/GenBank/DDBJ databases">
        <title>A chromosome-level genome assembly of Lolium multiflorum.</title>
        <authorList>
            <person name="Chen Y."/>
            <person name="Copetti D."/>
            <person name="Kolliker R."/>
            <person name="Studer B."/>
        </authorList>
    </citation>
    <scope>NUCLEOTIDE SEQUENCE</scope>
    <source>
        <strain evidence="3">02402/16</strain>
        <tissue evidence="3">Leaf</tissue>
    </source>
</reference>
<accession>A0AAD8VTF1</accession>
<evidence type="ECO:0000259" key="2">
    <source>
        <dbReference type="Pfam" id="PF04195"/>
    </source>
</evidence>
<feature type="region of interest" description="Disordered" evidence="1">
    <location>
        <begin position="378"/>
        <end position="464"/>
    </location>
</feature>
<gene>
    <name evidence="3" type="ORF">QYE76_022037</name>
</gene>
<comment type="caution">
    <text evidence="3">The sequence shown here is derived from an EMBL/GenBank/DDBJ whole genome shotgun (WGS) entry which is preliminary data.</text>
</comment>
<sequence>MPISSAPPPFISVQLDPTKGSDKSIEGASSNPANLAGKEQMQKKVEEVAATKKSKARSREGEVKGQWWPCTTTEDELRIFEAEGFLQPGSWRVVLGALSPAIEAREWVLTRALVERGFSLPPSDFFSEILEPYKLQPHNISPNSVLAIANHVILCEGHLRDISDPASSKTLPTFKDGPASETPAWTNCPHISESPTLTRMVRRIYKLTESGLSGKDLTLSWFNKRIQPLQHRNRLMYEYSGRDDTMRATKDNLSSDALDKRLRVMIKIPRDVHSHVCQFDIYTDGAGTAIDSLDEKDLGTLTRVLHAGMSNLEAASNAEIPDSAPPAKRKRGAASGSASKRACETPSVAATKKLEKEKQCLKEIDTGKGSQATIERFFNKPSEVAGSKPQKKKLKPSPASMPITQEVEVPPKPSSSDAQDPKNVINLDDIPTPNADSGKDASSSKPPLEEPESASAEAPANDAAKKLSLSGATVWGSAETEQQDLATLEDNLRVFFVKHKAVRQNTRQLHEDLRTLVLEQKAEIERLNKKEAEDRHAIIFLETRLKNNEGMCPPY</sequence>
<dbReference type="PANTHER" id="PTHR33026">
    <property type="entry name" value="OS06G0360600 PROTEIN"/>
    <property type="match status" value="1"/>
</dbReference>
<dbReference type="EMBL" id="JAUUTY010000006">
    <property type="protein sequence ID" value="KAK1616520.1"/>
    <property type="molecule type" value="Genomic_DNA"/>
</dbReference>
<feature type="region of interest" description="Disordered" evidence="1">
    <location>
        <begin position="316"/>
        <end position="347"/>
    </location>
</feature>
<feature type="domain" description="Transposase (putative) gypsy type" evidence="2">
    <location>
        <begin position="110"/>
        <end position="159"/>
    </location>
</feature>
<dbReference type="AlphaFoldDB" id="A0AAD8VTF1"/>
<evidence type="ECO:0000256" key="1">
    <source>
        <dbReference type="SAM" id="MobiDB-lite"/>
    </source>
</evidence>
<protein>
    <recommendedName>
        <fullName evidence="2">Transposase (putative) gypsy type domain-containing protein</fullName>
    </recommendedName>
</protein>
<dbReference type="InterPro" id="IPR007321">
    <property type="entry name" value="Transposase_28"/>
</dbReference>
<proteinExistence type="predicted"/>
<feature type="compositionally biased region" description="Pro residues" evidence="1">
    <location>
        <begin position="1"/>
        <end position="10"/>
    </location>
</feature>
<keyword evidence="4" id="KW-1185">Reference proteome</keyword>
<evidence type="ECO:0000313" key="3">
    <source>
        <dbReference type="EMBL" id="KAK1616520.1"/>
    </source>
</evidence>
<organism evidence="3 4">
    <name type="scientific">Lolium multiflorum</name>
    <name type="common">Italian ryegrass</name>
    <name type="synonym">Lolium perenne subsp. multiflorum</name>
    <dbReference type="NCBI Taxonomy" id="4521"/>
    <lineage>
        <taxon>Eukaryota</taxon>
        <taxon>Viridiplantae</taxon>
        <taxon>Streptophyta</taxon>
        <taxon>Embryophyta</taxon>
        <taxon>Tracheophyta</taxon>
        <taxon>Spermatophyta</taxon>
        <taxon>Magnoliopsida</taxon>
        <taxon>Liliopsida</taxon>
        <taxon>Poales</taxon>
        <taxon>Poaceae</taxon>
        <taxon>BOP clade</taxon>
        <taxon>Pooideae</taxon>
        <taxon>Poodae</taxon>
        <taxon>Poeae</taxon>
        <taxon>Poeae Chloroplast Group 2 (Poeae type)</taxon>
        <taxon>Loliodinae</taxon>
        <taxon>Loliinae</taxon>
        <taxon>Lolium</taxon>
    </lineage>
</organism>
<dbReference type="PANTHER" id="PTHR33026:SF7">
    <property type="entry name" value="OS03G0100275 PROTEIN"/>
    <property type="match status" value="1"/>
</dbReference>
<dbReference type="Pfam" id="PF04195">
    <property type="entry name" value="Transposase_28"/>
    <property type="match status" value="1"/>
</dbReference>
<feature type="region of interest" description="Disordered" evidence="1">
    <location>
        <begin position="1"/>
        <end position="57"/>
    </location>
</feature>
<name>A0AAD8VTF1_LOLMU</name>
<evidence type="ECO:0000313" key="4">
    <source>
        <dbReference type="Proteomes" id="UP001231189"/>
    </source>
</evidence>
<dbReference type="Proteomes" id="UP001231189">
    <property type="component" value="Unassembled WGS sequence"/>
</dbReference>
<feature type="compositionally biased region" description="Basic and acidic residues" evidence="1">
    <location>
        <begin position="40"/>
        <end position="50"/>
    </location>
</feature>